<evidence type="ECO:0000313" key="3">
    <source>
        <dbReference type="EMBL" id="PTQ58523.1"/>
    </source>
</evidence>
<dbReference type="Gene3D" id="3.10.620.30">
    <property type="match status" value="1"/>
</dbReference>
<feature type="chain" id="PRO_5015655685" evidence="1">
    <location>
        <begin position="35"/>
        <end position="1168"/>
    </location>
</feature>
<reference evidence="3 4" key="1">
    <citation type="submission" date="2018-04" db="EMBL/GenBank/DDBJ databases">
        <title>Genomic Encyclopedia of Type Strains, Phase III (KMG-III): the genomes of soil and plant-associated and newly described type strains.</title>
        <authorList>
            <person name="Whitman W."/>
        </authorList>
    </citation>
    <scope>NUCLEOTIDE SEQUENCE [LARGE SCALE GENOMIC DNA]</scope>
    <source>
        <strain evidence="3 4">MA101b</strain>
    </source>
</reference>
<sequence length="1168" mass="126650">MTGAVAGVKTFTRSYRVLSFLLLTSGVAAGAAQAADDGHAAKTASAPVVAIEAEPVWIRERTIPEATKARVANAQSGIAFLLLDEQHRTRADGHDDWFRTATKVTDRSGLESAGQLALSFDPAFETAGIAFIHLIRDGKIIDLTQDTKFRIVEREDSLKDGIVTGTLKAIANLRDVRVGDVVDYATTVHTRTALWPGHAFYHLSQRFSDPLATRALRFVWPAGTTPRFKALNSDVAFPPRKIAAGTEWEWIVTDPPAMRGEEDVPPGTFQWGRVDISTMKDWAGLARWATALYQGDESLPGAFAARLDAIAKASPAPADRLTAAVRFVQDNIRYVGEELGEGSYVPRRPAIVLARGYGDCKDKSLLLAVALRRLGIDAVPALVSTTGGERLPDRLPSPLVFDHVIVRVVIDGKVLWLDPTGTHRGGTGRGIVPSDLGYALPIRAEQTALEHIDGYGDRAGRVTVLEQFAVDETADIPLRLHVETRFTDARADTMRARWANGSAKAISDANLEFYHDRFPGLVESKTLELIDDRDRNVLTLNENYTMPRDAFGKAGIPAKLTTRAYIVQNVLPARQSSPRIQPLALPTDLANDQTIELRVKDRVLTPLDDLDARAGAMTFSRKTTALRDGLRVIYRLDTGTRDAVPASAAAEVYALSDQIKDNAGIEFYLEKSPHTAFAPKGIDAATWAPIKADMEKAVALTQKNEQSTNLQALALLSTASGKVPHPSAAAGLIDGLKGAILSDLRRPQAAFAALQSATAQYDGNPPVYRLWLGYELDLGTAESFVKALERTIAVQPKEIGTLDKRLIQLALQKIVALAPEKREAARESLCMTLDKGGWQQDPRTDFGNSMLGCAIAAHSVRGNIVEARSGLAKDPPTEALLTMAIDRRHQALWPDIDRIGGDRFRRSLEREAARAAAVSAATPKDYAAMTYRMQTLRALGRFQEALDAGKALASDTAQIEIVGTDAFWLVNEYASNLSALGRGDAAIAALDGVLALGLDRYPELVSFAINRAEIVVQAGRFDAGLVSVTELDTRHASGLSDYGRMWVWTTKSCALRALGRVAEAEAVEANIAKTPQNNWSAATEAAACRNDGGAIADLIKLRLGDSEARHDALALLITFDTKTSQTAFQKRLRDALAAAIARPDVQQAFAKYGRAVRYAGTTQGWNEF</sequence>
<evidence type="ECO:0000256" key="1">
    <source>
        <dbReference type="SAM" id="SignalP"/>
    </source>
</evidence>
<dbReference type="SUPFAM" id="SSF54001">
    <property type="entry name" value="Cysteine proteinases"/>
    <property type="match status" value="1"/>
</dbReference>
<organism evidence="3 4">
    <name type="scientific">Sphingomonas aurantiaca</name>
    <dbReference type="NCBI Taxonomy" id="185949"/>
    <lineage>
        <taxon>Bacteria</taxon>
        <taxon>Pseudomonadati</taxon>
        <taxon>Pseudomonadota</taxon>
        <taxon>Alphaproteobacteria</taxon>
        <taxon>Sphingomonadales</taxon>
        <taxon>Sphingomonadaceae</taxon>
        <taxon>Sphingomonas</taxon>
    </lineage>
</organism>
<protein>
    <submittedName>
        <fullName evidence="3">Transglutaminase-like putative cysteine protease</fullName>
    </submittedName>
</protein>
<evidence type="ECO:0000313" key="4">
    <source>
        <dbReference type="Proteomes" id="UP000244189"/>
    </source>
</evidence>
<feature type="signal peptide" evidence="1">
    <location>
        <begin position="1"/>
        <end position="34"/>
    </location>
</feature>
<dbReference type="InterPro" id="IPR011990">
    <property type="entry name" value="TPR-like_helical_dom_sf"/>
</dbReference>
<keyword evidence="4" id="KW-1185">Reference proteome</keyword>
<keyword evidence="3" id="KW-0378">Hydrolase</keyword>
<dbReference type="Pfam" id="PF12969">
    <property type="entry name" value="DUF3857"/>
    <property type="match status" value="1"/>
</dbReference>
<proteinExistence type="predicted"/>
<keyword evidence="3" id="KW-0645">Protease</keyword>
<dbReference type="Gene3D" id="2.60.40.3140">
    <property type="match status" value="1"/>
</dbReference>
<gene>
    <name evidence="3" type="ORF">C8J26_3825</name>
</gene>
<dbReference type="InterPro" id="IPR038765">
    <property type="entry name" value="Papain-like_cys_pep_sf"/>
</dbReference>
<name>A0A2T5GGU0_9SPHN</name>
<accession>A0A2T5GGU0</accession>
<comment type="caution">
    <text evidence="3">The sequence shown here is derived from an EMBL/GenBank/DDBJ whole genome shotgun (WGS) entry which is preliminary data.</text>
</comment>
<dbReference type="GO" id="GO:0008233">
    <property type="term" value="F:peptidase activity"/>
    <property type="evidence" value="ECO:0007669"/>
    <property type="project" value="UniProtKB-KW"/>
</dbReference>
<dbReference type="InterPro" id="IPR024618">
    <property type="entry name" value="DUF3857"/>
</dbReference>
<evidence type="ECO:0000259" key="2">
    <source>
        <dbReference type="Pfam" id="PF12969"/>
    </source>
</evidence>
<dbReference type="GO" id="GO:0006508">
    <property type="term" value="P:proteolysis"/>
    <property type="evidence" value="ECO:0007669"/>
    <property type="project" value="UniProtKB-KW"/>
</dbReference>
<dbReference type="Proteomes" id="UP000244189">
    <property type="component" value="Unassembled WGS sequence"/>
</dbReference>
<dbReference type="EMBL" id="QAOG01000008">
    <property type="protein sequence ID" value="PTQ58523.1"/>
    <property type="molecule type" value="Genomic_DNA"/>
</dbReference>
<keyword evidence="1" id="KW-0732">Signal</keyword>
<feature type="domain" description="DUF3857" evidence="2">
    <location>
        <begin position="99"/>
        <end position="258"/>
    </location>
</feature>
<dbReference type="AlphaFoldDB" id="A0A2T5GGU0"/>
<dbReference type="SUPFAM" id="SSF48452">
    <property type="entry name" value="TPR-like"/>
    <property type="match status" value="1"/>
</dbReference>